<reference evidence="2 3" key="1">
    <citation type="submission" date="2016-03" db="EMBL/GenBank/DDBJ databases">
        <authorList>
            <person name="Ploux O."/>
        </authorList>
    </citation>
    <scope>NUCLEOTIDE SEQUENCE [LARGE SCALE GENOMIC DNA]</scope>
    <source>
        <strain evidence="2 3">UAMH 11012</strain>
    </source>
</reference>
<keyword evidence="3" id="KW-1185">Reference proteome</keyword>
<protein>
    <submittedName>
        <fullName evidence="2">Uncharacterized protein</fullName>
    </submittedName>
</protein>
<name>A0A1L7WIF2_9HELO</name>
<proteinExistence type="predicted"/>
<feature type="region of interest" description="Disordered" evidence="1">
    <location>
        <begin position="143"/>
        <end position="164"/>
    </location>
</feature>
<feature type="region of interest" description="Disordered" evidence="1">
    <location>
        <begin position="1"/>
        <end position="23"/>
    </location>
</feature>
<dbReference type="AlphaFoldDB" id="A0A1L7WIF2"/>
<evidence type="ECO:0000313" key="3">
    <source>
        <dbReference type="Proteomes" id="UP000184330"/>
    </source>
</evidence>
<evidence type="ECO:0000313" key="2">
    <source>
        <dbReference type="EMBL" id="CZR52538.1"/>
    </source>
</evidence>
<accession>A0A1L7WIF2</accession>
<gene>
    <name evidence="2" type="ORF">PAC_02415</name>
</gene>
<dbReference type="Proteomes" id="UP000184330">
    <property type="component" value="Unassembled WGS sequence"/>
</dbReference>
<evidence type="ECO:0000256" key="1">
    <source>
        <dbReference type="SAM" id="MobiDB-lite"/>
    </source>
</evidence>
<sequence>MEDANLDESHKNQTENFNANDCELPRPSLREAMKLEPVLGTDDEFSAYIPSLSSQELESYCSTLILETAKMYSTSKHATMKQPHSTLLRIQHLDDLLHGYIRIFCEDIKVGDEMSVIQIDLSSAQSPTISVVALVTMGKISSPNPTSNLLDDNPGRKSTKSSRL</sequence>
<dbReference type="EMBL" id="FJOG01000003">
    <property type="protein sequence ID" value="CZR52538.1"/>
    <property type="molecule type" value="Genomic_DNA"/>
</dbReference>
<organism evidence="2 3">
    <name type="scientific">Phialocephala subalpina</name>
    <dbReference type="NCBI Taxonomy" id="576137"/>
    <lineage>
        <taxon>Eukaryota</taxon>
        <taxon>Fungi</taxon>
        <taxon>Dikarya</taxon>
        <taxon>Ascomycota</taxon>
        <taxon>Pezizomycotina</taxon>
        <taxon>Leotiomycetes</taxon>
        <taxon>Helotiales</taxon>
        <taxon>Mollisiaceae</taxon>
        <taxon>Phialocephala</taxon>
        <taxon>Phialocephala fortinii species complex</taxon>
    </lineage>
</organism>